<evidence type="ECO:0000313" key="1">
    <source>
        <dbReference type="EMBL" id="TNN39278.1"/>
    </source>
</evidence>
<proteinExistence type="predicted"/>
<gene>
    <name evidence="1" type="ORF">EYF80_050547</name>
</gene>
<name>A0A4Z2FDN8_9TELE</name>
<accession>A0A4Z2FDN8</accession>
<dbReference type="EMBL" id="SRLO01001293">
    <property type="protein sequence ID" value="TNN39278.1"/>
    <property type="molecule type" value="Genomic_DNA"/>
</dbReference>
<sequence length="171" mass="19018">MLAQSAVDIADAPASNMDASLTRSGSSFARRASAMFPLGSLKSQKINTEVNTGIRIHNRELLVGSQNTSDRTSTGREKREKERITEVWIVEYADYQLRHGPVDAPPTPPLYLHLPDGARRSGSWSMPTTNYSYTVIFIECVFFYSNLSFWSHDIYCSLHPGEGSSSVPDPM</sequence>
<keyword evidence="2" id="KW-1185">Reference proteome</keyword>
<reference evidence="1 2" key="1">
    <citation type="submission" date="2019-03" db="EMBL/GenBank/DDBJ databases">
        <title>First draft genome of Liparis tanakae, snailfish: a comprehensive survey of snailfish specific genes.</title>
        <authorList>
            <person name="Kim W."/>
            <person name="Song I."/>
            <person name="Jeong J.-H."/>
            <person name="Kim D."/>
            <person name="Kim S."/>
            <person name="Ryu S."/>
            <person name="Song J.Y."/>
            <person name="Lee S.K."/>
        </authorList>
    </citation>
    <scope>NUCLEOTIDE SEQUENCE [LARGE SCALE GENOMIC DNA]</scope>
    <source>
        <tissue evidence="1">Muscle</tissue>
    </source>
</reference>
<dbReference type="AlphaFoldDB" id="A0A4Z2FDN8"/>
<organism evidence="1 2">
    <name type="scientific">Liparis tanakae</name>
    <name type="common">Tanaka's snailfish</name>
    <dbReference type="NCBI Taxonomy" id="230148"/>
    <lineage>
        <taxon>Eukaryota</taxon>
        <taxon>Metazoa</taxon>
        <taxon>Chordata</taxon>
        <taxon>Craniata</taxon>
        <taxon>Vertebrata</taxon>
        <taxon>Euteleostomi</taxon>
        <taxon>Actinopterygii</taxon>
        <taxon>Neopterygii</taxon>
        <taxon>Teleostei</taxon>
        <taxon>Neoteleostei</taxon>
        <taxon>Acanthomorphata</taxon>
        <taxon>Eupercaria</taxon>
        <taxon>Perciformes</taxon>
        <taxon>Cottioidei</taxon>
        <taxon>Cottales</taxon>
        <taxon>Liparidae</taxon>
        <taxon>Liparis</taxon>
    </lineage>
</organism>
<protein>
    <submittedName>
        <fullName evidence="1">Uncharacterized protein</fullName>
    </submittedName>
</protein>
<comment type="caution">
    <text evidence="1">The sequence shown here is derived from an EMBL/GenBank/DDBJ whole genome shotgun (WGS) entry which is preliminary data.</text>
</comment>
<evidence type="ECO:0000313" key="2">
    <source>
        <dbReference type="Proteomes" id="UP000314294"/>
    </source>
</evidence>
<dbReference type="Proteomes" id="UP000314294">
    <property type="component" value="Unassembled WGS sequence"/>
</dbReference>